<dbReference type="Gene3D" id="3.40.50.1240">
    <property type="entry name" value="Phosphoglycerate mutase-like"/>
    <property type="match status" value="1"/>
</dbReference>
<dbReference type="RefSeq" id="WP_176213221.1">
    <property type="nucleotide sequence ID" value="NZ_FWWY01000001.1"/>
</dbReference>
<gene>
    <name evidence="5" type="ORF">SAMN00768000_1991</name>
</gene>
<evidence type="ECO:0000313" key="6">
    <source>
        <dbReference type="Proteomes" id="UP000192660"/>
    </source>
</evidence>
<dbReference type="SUPFAM" id="SSF53254">
    <property type="entry name" value="Phosphoglycerate mutase-like"/>
    <property type="match status" value="1"/>
</dbReference>
<feature type="binding site" evidence="4">
    <location>
        <begin position="9"/>
        <end position="16"/>
    </location>
    <ligand>
        <name>substrate</name>
    </ligand>
</feature>
<dbReference type="InterPro" id="IPR029033">
    <property type="entry name" value="His_PPase_superfam"/>
</dbReference>
<evidence type="ECO:0000256" key="1">
    <source>
        <dbReference type="ARBA" id="ARBA00023152"/>
    </source>
</evidence>
<dbReference type="Pfam" id="PF00300">
    <property type="entry name" value="His_Phos_1"/>
    <property type="match status" value="1"/>
</dbReference>
<dbReference type="SMART" id="SM00855">
    <property type="entry name" value="PGAM"/>
    <property type="match status" value="1"/>
</dbReference>
<dbReference type="InterPro" id="IPR001345">
    <property type="entry name" value="PG/BPGM_mutase_AS"/>
</dbReference>
<dbReference type="AlphaFoldDB" id="A0A1W1WFG1"/>
<keyword evidence="1" id="KW-0324">Glycolysis</keyword>
<dbReference type="STRING" id="28034.BFX07_15085"/>
<feature type="binding site" evidence="4">
    <location>
        <position position="60"/>
    </location>
    <ligand>
        <name>substrate</name>
    </ligand>
</feature>
<evidence type="ECO:0000313" key="5">
    <source>
        <dbReference type="EMBL" id="SMC05038.1"/>
    </source>
</evidence>
<dbReference type="InterPro" id="IPR013078">
    <property type="entry name" value="His_Pase_superF_clade-1"/>
</dbReference>
<dbReference type="InterPro" id="IPR050275">
    <property type="entry name" value="PGM_Phosphatase"/>
</dbReference>
<dbReference type="PANTHER" id="PTHR48100">
    <property type="entry name" value="BROAD-SPECIFICITY PHOSPHATASE YOR283W-RELATED"/>
    <property type="match status" value="1"/>
</dbReference>
<keyword evidence="2" id="KW-0413">Isomerase</keyword>
<dbReference type="PANTHER" id="PTHR48100:SF1">
    <property type="entry name" value="HISTIDINE PHOSPHATASE FAMILY PROTEIN-RELATED"/>
    <property type="match status" value="1"/>
</dbReference>
<dbReference type="PROSITE" id="PS00175">
    <property type="entry name" value="PG_MUTASE"/>
    <property type="match status" value="1"/>
</dbReference>
<dbReference type="GO" id="GO:0016791">
    <property type="term" value="F:phosphatase activity"/>
    <property type="evidence" value="ECO:0007669"/>
    <property type="project" value="TreeGrafter"/>
</dbReference>
<accession>A0A1W1WFG1</accession>
<protein>
    <submittedName>
        <fullName evidence="5">Probable phosphoglycerate mutase</fullName>
    </submittedName>
</protein>
<feature type="active site" description="Tele-phosphohistidine intermediate" evidence="3">
    <location>
        <position position="10"/>
    </location>
</feature>
<keyword evidence="6" id="KW-1185">Reference proteome</keyword>
<reference evidence="6" key="1">
    <citation type="submission" date="2017-04" db="EMBL/GenBank/DDBJ databases">
        <authorList>
            <person name="Varghese N."/>
            <person name="Submissions S."/>
        </authorList>
    </citation>
    <scope>NUCLEOTIDE SEQUENCE [LARGE SCALE GENOMIC DNA]</scope>
    <source>
        <strain evidence="6">DSM 9293</strain>
    </source>
</reference>
<name>A0A1W1WFG1_SULTA</name>
<dbReference type="Proteomes" id="UP000192660">
    <property type="component" value="Unassembled WGS sequence"/>
</dbReference>
<dbReference type="EMBL" id="FWWY01000001">
    <property type="protein sequence ID" value="SMC05038.1"/>
    <property type="molecule type" value="Genomic_DNA"/>
</dbReference>
<evidence type="ECO:0000256" key="3">
    <source>
        <dbReference type="PIRSR" id="PIRSR613078-1"/>
    </source>
</evidence>
<proteinExistence type="predicted"/>
<evidence type="ECO:0000256" key="4">
    <source>
        <dbReference type="PIRSR" id="PIRSR613078-2"/>
    </source>
</evidence>
<dbReference type="CDD" id="cd07067">
    <property type="entry name" value="HP_PGM_like"/>
    <property type="match status" value="1"/>
</dbReference>
<dbReference type="GO" id="GO:0005737">
    <property type="term" value="C:cytoplasm"/>
    <property type="evidence" value="ECO:0007669"/>
    <property type="project" value="TreeGrafter"/>
</dbReference>
<feature type="active site" description="Proton donor/acceptor" evidence="3">
    <location>
        <position position="85"/>
    </location>
</feature>
<evidence type="ECO:0000256" key="2">
    <source>
        <dbReference type="ARBA" id="ARBA00023235"/>
    </source>
</evidence>
<sequence>MPLSVLLVRHGESEANIHNVIVSDRFDPALTDYGRQETQSLAPKWQGQPVSTIYSSPLRRTMETAQIWAETLNVPTVYPDPRLHEIHLGAFDGQVIDDILRTNPEDYNQWKHNPESPPQGGEKLSAVGARMNAFLDMIASQYHEGLVIGVTHADCLKAVTLSILEAPWTSAQFLHYGNVAGVFLEYHDNRFQIHALPVIPI</sequence>
<organism evidence="5 6">
    <name type="scientific">Sulfobacillus thermosulfidooxidans (strain DSM 9293 / VKM B-1269 / AT-1)</name>
    <dbReference type="NCBI Taxonomy" id="929705"/>
    <lineage>
        <taxon>Bacteria</taxon>
        <taxon>Bacillati</taxon>
        <taxon>Bacillota</taxon>
        <taxon>Clostridia</taxon>
        <taxon>Eubacteriales</taxon>
        <taxon>Clostridiales Family XVII. Incertae Sedis</taxon>
        <taxon>Sulfobacillus</taxon>
    </lineage>
</organism>